<gene>
    <name evidence="3" type="ORF">CBER1_00367</name>
</gene>
<keyword evidence="1" id="KW-0812">Transmembrane</keyword>
<organism evidence="3 4">
    <name type="scientific">Cercospora berteroae</name>
    <dbReference type="NCBI Taxonomy" id="357750"/>
    <lineage>
        <taxon>Eukaryota</taxon>
        <taxon>Fungi</taxon>
        <taxon>Dikarya</taxon>
        <taxon>Ascomycota</taxon>
        <taxon>Pezizomycotina</taxon>
        <taxon>Dothideomycetes</taxon>
        <taxon>Dothideomycetidae</taxon>
        <taxon>Mycosphaerellales</taxon>
        <taxon>Mycosphaerellaceae</taxon>
        <taxon>Cercospora</taxon>
    </lineage>
</organism>
<proteinExistence type="predicted"/>
<evidence type="ECO:0000313" key="3">
    <source>
        <dbReference type="EMBL" id="PPJ53461.1"/>
    </source>
</evidence>
<dbReference type="AlphaFoldDB" id="A0A2S6C160"/>
<name>A0A2S6C160_9PEZI</name>
<dbReference type="EMBL" id="PNEN01000578">
    <property type="protein sequence ID" value="PPJ53461.1"/>
    <property type="molecule type" value="Genomic_DNA"/>
</dbReference>
<keyword evidence="1" id="KW-1133">Transmembrane helix</keyword>
<keyword evidence="1" id="KW-0472">Membrane</keyword>
<evidence type="ECO:0000256" key="1">
    <source>
        <dbReference type="SAM" id="Phobius"/>
    </source>
</evidence>
<feature type="transmembrane region" description="Helical" evidence="1">
    <location>
        <begin position="20"/>
        <end position="47"/>
    </location>
</feature>
<feature type="domain" description="Rhodopsin" evidence="2">
    <location>
        <begin position="3"/>
        <end position="171"/>
    </location>
</feature>
<keyword evidence="4" id="KW-1185">Reference proteome</keyword>
<evidence type="ECO:0000313" key="4">
    <source>
        <dbReference type="Proteomes" id="UP000237631"/>
    </source>
</evidence>
<dbReference type="Pfam" id="PF20684">
    <property type="entry name" value="Fung_rhodopsin"/>
    <property type="match status" value="1"/>
</dbReference>
<dbReference type="STRING" id="357750.A0A2S6C160"/>
<feature type="transmembrane region" description="Helical" evidence="1">
    <location>
        <begin position="75"/>
        <end position="98"/>
    </location>
</feature>
<protein>
    <recommendedName>
        <fullName evidence="2">Rhodopsin domain-containing protein</fullName>
    </recommendedName>
</protein>
<evidence type="ECO:0000259" key="2">
    <source>
        <dbReference type="Pfam" id="PF20684"/>
    </source>
</evidence>
<comment type="caution">
    <text evidence="3">The sequence shown here is derived from an EMBL/GenBank/DDBJ whole genome shotgun (WGS) entry which is preliminary data.</text>
</comment>
<dbReference type="Proteomes" id="UP000237631">
    <property type="component" value="Unassembled WGS sequence"/>
</dbReference>
<reference evidence="4" key="1">
    <citation type="journal article" date="2017" name="bioRxiv">
        <title>Conservation of a gene cluster reveals novel cercosporin biosynthetic mechanisms and extends production to the genus Colletotrichum.</title>
        <authorList>
            <person name="de Jonge R."/>
            <person name="Ebert M.K."/>
            <person name="Huitt-Roehl C.R."/>
            <person name="Pal P."/>
            <person name="Suttle J.C."/>
            <person name="Spanner R.E."/>
            <person name="Neubauer J.D."/>
            <person name="Jurick W.M.II."/>
            <person name="Stott K.A."/>
            <person name="Secor G.A."/>
            <person name="Thomma B.P.H.J."/>
            <person name="Van de Peer Y."/>
            <person name="Townsend C.A."/>
            <person name="Bolton M.D."/>
        </authorList>
    </citation>
    <scope>NUCLEOTIDE SEQUENCE [LARGE SCALE GENOMIC DNA]</scope>
    <source>
        <strain evidence="4">CBS538.71</strain>
    </source>
</reference>
<sequence>MIAFLTRITKAPTQIKLYHVCNGIVAALGLVSIIVATAGCSSASGYYCAYIDLSLDAVSEGNHENVSIALVHIRWQIITVLDCITEALLLGLPVHLVWGLQMRLSRKAMIVTAFWARFPTLAFSIARSHYTLRLSRRESDAGLDSALVNIWMEIELAYAIAASTLSALKTFTESFNTGFGVAQLRGKSEGSYGVSDGSGCSGHKAEPQVEERTVEPCELAADQQHSLRSTFHQDLSSRDLRGEPYELGCGSSAGSTDLSDDMAILRVPAHSV</sequence>
<dbReference type="OrthoDB" id="3918601at2759"/>
<dbReference type="PANTHER" id="PTHR39614">
    <property type="entry name" value="INTEGRAL MEMBRANE PROTEIN"/>
    <property type="match status" value="1"/>
</dbReference>
<dbReference type="PANTHER" id="PTHR39614:SF2">
    <property type="entry name" value="INTEGRAL MEMBRANE PROTEIN"/>
    <property type="match status" value="1"/>
</dbReference>
<accession>A0A2S6C160</accession>
<dbReference type="InterPro" id="IPR049326">
    <property type="entry name" value="Rhodopsin_dom_fungi"/>
</dbReference>